<dbReference type="Gene3D" id="3.30.420.150">
    <property type="entry name" value="Exopolyphosphatase. Domain 2"/>
    <property type="match status" value="1"/>
</dbReference>
<protein>
    <submittedName>
        <fullName evidence="2">Ppx/GppA family phosphatase</fullName>
    </submittedName>
</protein>
<dbReference type="InterPro" id="IPR003695">
    <property type="entry name" value="Ppx_GppA_N"/>
</dbReference>
<comment type="caution">
    <text evidence="2">The sequence shown here is derived from an EMBL/GenBank/DDBJ whole genome shotgun (WGS) entry which is preliminary data.</text>
</comment>
<dbReference type="Gene3D" id="3.30.420.40">
    <property type="match status" value="1"/>
</dbReference>
<dbReference type="SUPFAM" id="SSF53067">
    <property type="entry name" value="Actin-like ATPase domain"/>
    <property type="match status" value="2"/>
</dbReference>
<proteinExistence type="predicted"/>
<reference evidence="2 3" key="1">
    <citation type="submission" date="2023-08" db="EMBL/GenBank/DDBJ databases">
        <title>genomic of DY56.</title>
        <authorList>
            <person name="Wang Y."/>
        </authorList>
    </citation>
    <scope>NUCLEOTIDE SEQUENCE [LARGE SCALE GENOMIC DNA]</scope>
    <source>
        <strain evidence="2 3">DY56-A-20</strain>
    </source>
</reference>
<dbReference type="Gene3D" id="1.10.3210.10">
    <property type="entry name" value="Hypothetical protein af1432"/>
    <property type="match status" value="1"/>
</dbReference>
<accession>A0ABT9HCI4</accession>
<dbReference type="InterPro" id="IPR050273">
    <property type="entry name" value="GppA/Ppx_hydrolase"/>
</dbReference>
<dbReference type="PANTHER" id="PTHR30005">
    <property type="entry name" value="EXOPOLYPHOSPHATASE"/>
    <property type="match status" value="1"/>
</dbReference>
<evidence type="ECO:0000313" key="2">
    <source>
        <dbReference type="EMBL" id="MDP4540972.1"/>
    </source>
</evidence>
<dbReference type="EMBL" id="JAVAIL010000008">
    <property type="protein sequence ID" value="MDP4540972.1"/>
    <property type="molecule type" value="Genomic_DNA"/>
</dbReference>
<dbReference type="RefSeq" id="WP_305930974.1">
    <property type="nucleotide sequence ID" value="NZ_JAVAIL010000008.1"/>
</dbReference>
<evidence type="ECO:0000259" key="1">
    <source>
        <dbReference type="Pfam" id="PF02541"/>
    </source>
</evidence>
<gene>
    <name evidence="2" type="ORF">Q9K01_15190</name>
</gene>
<organism evidence="2 3">
    <name type="scientific">Qipengyuania benthica</name>
    <dbReference type="NCBI Taxonomy" id="3067651"/>
    <lineage>
        <taxon>Bacteria</taxon>
        <taxon>Pseudomonadati</taxon>
        <taxon>Pseudomonadota</taxon>
        <taxon>Alphaproteobacteria</taxon>
        <taxon>Sphingomonadales</taxon>
        <taxon>Erythrobacteraceae</taxon>
        <taxon>Qipengyuania</taxon>
    </lineage>
</organism>
<dbReference type="Proteomes" id="UP001235664">
    <property type="component" value="Unassembled WGS sequence"/>
</dbReference>
<sequence length="512" mass="54793">MSKNGKIRRERRIVHAPSAVIDIGSNTVRLVIYEGSPRAPRVVWNEKVAARLGRDLSASGEIPDEAAAEALGALARFALLIEDLDIEDVQTVATAAAREASNGAEFLARVADLGLAPRLLSGEEEAEAAAQGSIGAFPGAHGVVADLGGGSLELVSIAEGKSHHATSLPLGTLRLPALRAGSDKKFDKTVRTELAGAGWAAAHPGPLYMVGGTWRAFAAYAMRKRDFPLTDPHGYRLDIATADKLAAEAMSASPEKLAEMSGISAMRAGYLPDAAAMLRPLLEELQPEELIFSSWGLREGLLFARLDDLQRTKDPLLAGVADFAEMHGASITHAAMLAAWSVELADGQGRSGGSSGGRSQGNERLRLASAQLAAALHRVEPNLRYNHALEWALDKRWIGCDARDRAMICAALIGSMGRSAIPDRLRSLAEDEDLREAVTWGLGFKLARRLGAASRVSMLSSALIRKKRRLILRLDPSRAPLGNYPVTKDLEILAAFLELEPKVKIGKVEPED</sequence>
<name>A0ABT9HCI4_9SPHN</name>
<dbReference type="InterPro" id="IPR043129">
    <property type="entry name" value="ATPase_NBD"/>
</dbReference>
<dbReference type="CDD" id="cd24052">
    <property type="entry name" value="ASKHA_NBD_HpPPX-GppA-like"/>
    <property type="match status" value="1"/>
</dbReference>
<dbReference type="Pfam" id="PF02541">
    <property type="entry name" value="Ppx-GppA"/>
    <property type="match status" value="1"/>
</dbReference>
<evidence type="ECO:0000313" key="3">
    <source>
        <dbReference type="Proteomes" id="UP001235664"/>
    </source>
</evidence>
<feature type="domain" description="Ppx/GppA phosphatase N-terminal" evidence="1">
    <location>
        <begin position="32"/>
        <end position="307"/>
    </location>
</feature>
<keyword evidence="3" id="KW-1185">Reference proteome</keyword>
<dbReference type="PANTHER" id="PTHR30005:SF0">
    <property type="entry name" value="RETROGRADE REGULATION PROTEIN 2"/>
    <property type="match status" value="1"/>
</dbReference>